<feature type="transmembrane region" description="Helical" evidence="1">
    <location>
        <begin position="155"/>
        <end position="174"/>
    </location>
</feature>
<accession>A0ABD6C9T7</accession>
<protein>
    <recommendedName>
        <fullName evidence="2">DUF7979 domain-containing protein</fullName>
    </recommendedName>
</protein>
<evidence type="ECO:0000259" key="2">
    <source>
        <dbReference type="Pfam" id="PF25934"/>
    </source>
</evidence>
<dbReference type="InterPro" id="IPR058285">
    <property type="entry name" value="DUF7979"/>
</dbReference>
<dbReference type="RefSeq" id="WP_247376300.1">
    <property type="nucleotide sequence ID" value="NZ_JALLGV010000002.1"/>
</dbReference>
<keyword evidence="1" id="KW-1133">Transmembrane helix</keyword>
<sequence length="213" mass="23023">MERYVAPAVVLCLIGLAALGGAFVLSPDAGKVEYYHAVERVPNDSVPNDSTPRAYDELSPEARAVFQDALNAPDNEAIVTDAEQKPPEFDYIGDQEKVYSVRYNGSYYEIWTGKIGGGPLAVMWLALKGLLGVVGLVLLGIGSESLRAQRLRPPVVTLGILLGSAILVALNWVLDRMLGVLLPVWAWFFLIVLVVVVPIILTEGVDDQSSSNT</sequence>
<keyword evidence="4" id="KW-1185">Reference proteome</keyword>
<evidence type="ECO:0000313" key="3">
    <source>
        <dbReference type="EMBL" id="MFD1586234.1"/>
    </source>
</evidence>
<feature type="domain" description="DUF7979" evidence="2">
    <location>
        <begin position="34"/>
        <end position="111"/>
    </location>
</feature>
<dbReference type="EMBL" id="JBHUDJ010000002">
    <property type="protein sequence ID" value="MFD1586234.1"/>
    <property type="molecule type" value="Genomic_DNA"/>
</dbReference>
<keyword evidence="1" id="KW-0812">Transmembrane</keyword>
<feature type="transmembrane region" description="Helical" evidence="1">
    <location>
        <begin position="121"/>
        <end position="143"/>
    </location>
</feature>
<evidence type="ECO:0000256" key="1">
    <source>
        <dbReference type="SAM" id="Phobius"/>
    </source>
</evidence>
<feature type="transmembrane region" description="Helical" evidence="1">
    <location>
        <begin position="180"/>
        <end position="201"/>
    </location>
</feature>
<dbReference type="Pfam" id="PF25934">
    <property type="entry name" value="DUF7979"/>
    <property type="match status" value="1"/>
</dbReference>
<keyword evidence="1" id="KW-0472">Membrane</keyword>
<evidence type="ECO:0000313" key="4">
    <source>
        <dbReference type="Proteomes" id="UP001597119"/>
    </source>
</evidence>
<organism evidence="3 4">
    <name type="scientific">Halorientalis brevis</name>
    <dbReference type="NCBI Taxonomy" id="1126241"/>
    <lineage>
        <taxon>Archaea</taxon>
        <taxon>Methanobacteriati</taxon>
        <taxon>Methanobacteriota</taxon>
        <taxon>Stenosarchaea group</taxon>
        <taxon>Halobacteria</taxon>
        <taxon>Halobacteriales</taxon>
        <taxon>Haloarculaceae</taxon>
        <taxon>Halorientalis</taxon>
    </lineage>
</organism>
<name>A0ABD6C9T7_9EURY</name>
<dbReference type="Proteomes" id="UP001597119">
    <property type="component" value="Unassembled WGS sequence"/>
</dbReference>
<gene>
    <name evidence="3" type="ORF">ACFR9U_04520</name>
</gene>
<dbReference type="AlphaFoldDB" id="A0ABD6C9T7"/>
<comment type="caution">
    <text evidence="3">The sequence shown here is derived from an EMBL/GenBank/DDBJ whole genome shotgun (WGS) entry which is preliminary data.</text>
</comment>
<proteinExistence type="predicted"/>
<reference evidence="3 4" key="1">
    <citation type="journal article" date="2019" name="Int. J. Syst. Evol. Microbiol.">
        <title>The Global Catalogue of Microorganisms (GCM) 10K type strain sequencing project: providing services to taxonomists for standard genome sequencing and annotation.</title>
        <authorList>
            <consortium name="The Broad Institute Genomics Platform"/>
            <consortium name="The Broad Institute Genome Sequencing Center for Infectious Disease"/>
            <person name="Wu L."/>
            <person name="Ma J."/>
        </authorList>
    </citation>
    <scope>NUCLEOTIDE SEQUENCE [LARGE SCALE GENOMIC DNA]</scope>
    <source>
        <strain evidence="3 4">CGMCC 1.12125</strain>
    </source>
</reference>